<dbReference type="NCBIfam" id="TIGR03384">
    <property type="entry name" value="betaine_BetI"/>
    <property type="match status" value="1"/>
</dbReference>
<evidence type="ECO:0000256" key="5">
    <source>
        <dbReference type="ARBA" id="ARBA00023163"/>
    </source>
</evidence>
<dbReference type="InterPro" id="IPR023772">
    <property type="entry name" value="DNA-bd_HTH_TetR-type_CS"/>
</dbReference>
<dbReference type="OrthoDB" id="7618612at2"/>
<dbReference type="HAMAP" id="MF_00768">
    <property type="entry name" value="HTH_type_BetI"/>
    <property type="match status" value="1"/>
</dbReference>
<dbReference type="NCBIfam" id="NF001978">
    <property type="entry name" value="PRK00767.1"/>
    <property type="match status" value="1"/>
</dbReference>
<dbReference type="GO" id="GO:0045892">
    <property type="term" value="P:negative regulation of DNA-templated transcription"/>
    <property type="evidence" value="ECO:0007669"/>
    <property type="project" value="UniProtKB-UniRule"/>
</dbReference>
<dbReference type="UniPathway" id="UPA00529"/>
<dbReference type="EMBL" id="VFSV01000002">
    <property type="protein sequence ID" value="TRD23268.1"/>
    <property type="molecule type" value="Genomic_DNA"/>
</dbReference>
<dbReference type="PANTHER" id="PTHR30055:SF234">
    <property type="entry name" value="HTH-TYPE TRANSCRIPTIONAL REGULATOR BETI"/>
    <property type="match status" value="1"/>
</dbReference>
<dbReference type="SUPFAM" id="SSF48498">
    <property type="entry name" value="Tetracyclin repressor-like, C-terminal domain"/>
    <property type="match status" value="1"/>
</dbReference>
<dbReference type="PANTHER" id="PTHR30055">
    <property type="entry name" value="HTH-TYPE TRANSCRIPTIONAL REGULATOR RUTR"/>
    <property type="match status" value="1"/>
</dbReference>
<dbReference type="InterPro" id="IPR036271">
    <property type="entry name" value="Tet_transcr_reg_TetR-rel_C_sf"/>
</dbReference>
<dbReference type="InterPro" id="IPR039538">
    <property type="entry name" value="BetI_C"/>
</dbReference>
<evidence type="ECO:0000256" key="4">
    <source>
        <dbReference type="ARBA" id="ARBA00023125"/>
    </source>
</evidence>
<dbReference type="SUPFAM" id="SSF46689">
    <property type="entry name" value="Homeodomain-like"/>
    <property type="match status" value="1"/>
</dbReference>
<dbReference type="GO" id="GO:0003700">
    <property type="term" value="F:DNA-binding transcription factor activity"/>
    <property type="evidence" value="ECO:0007669"/>
    <property type="project" value="UniProtKB-UniRule"/>
</dbReference>
<comment type="function">
    <text evidence="6">Repressor involved in the biosynthesis of the osmoprotectant glycine betaine. It represses transcription of the choline transporter BetT and the genes of BetAB involved in the synthesis of glycine betaine.</text>
</comment>
<organism evidence="10 11">
    <name type="scientific">Palleronia caenipelagi</name>
    <dbReference type="NCBI Taxonomy" id="2489174"/>
    <lineage>
        <taxon>Bacteria</taxon>
        <taxon>Pseudomonadati</taxon>
        <taxon>Pseudomonadota</taxon>
        <taxon>Alphaproteobacteria</taxon>
        <taxon>Rhodobacterales</taxon>
        <taxon>Roseobacteraceae</taxon>
        <taxon>Palleronia</taxon>
    </lineage>
</organism>
<dbReference type="InterPro" id="IPR009057">
    <property type="entry name" value="Homeodomain-like_sf"/>
</dbReference>
<sequence>MPKIGMEPIRRRAVVEAAIAEIGRAGSLDVTVAQIARHAGISSALVHHYFGSKDQVLLAAMRHLLVLYSAEIRTALDQAPSPAARVEAIVRVSFSPKSLSPEMLAAWLNFYVAAQRSEEARRMLCTYHRRLLSNLTHGLRPLVGGEAPEMAQRMAAMIDGIYLRLGLGDGALDHDEAVHLVFGLLDTAQTGTMPPQERKLMP</sequence>
<reference evidence="10 11" key="1">
    <citation type="submission" date="2019-06" db="EMBL/GenBank/DDBJ databases">
        <title>Paenimaribius caenipelagi gen. nov., sp. nov., isolated from a tidal flat.</title>
        <authorList>
            <person name="Yoon J.-H."/>
        </authorList>
    </citation>
    <scope>NUCLEOTIDE SEQUENCE [LARGE SCALE GENOMIC DNA]</scope>
    <source>
        <strain evidence="10 11">JBTF-M29</strain>
    </source>
</reference>
<dbReference type="AlphaFoldDB" id="A0A547QA46"/>
<dbReference type="InterPro" id="IPR050109">
    <property type="entry name" value="HTH-type_TetR-like_transc_reg"/>
</dbReference>
<evidence type="ECO:0000256" key="6">
    <source>
        <dbReference type="ARBA" id="ARBA00024936"/>
    </source>
</evidence>
<name>A0A547QA46_9RHOB</name>
<protein>
    <recommendedName>
        <fullName evidence="7">HTH-type transcriptional regulator BetI</fullName>
    </recommendedName>
</protein>
<accession>A0A547QA46</accession>
<keyword evidence="4 7" id="KW-0238">DNA-binding</keyword>
<evidence type="ECO:0000259" key="9">
    <source>
        <dbReference type="PROSITE" id="PS50977"/>
    </source>
</evidence>
<evidence type="ECO:0000256" key="2">
    <source>
        <dbReference type="ARBA" id="ARBA00022491"/>
    </source>
</evidence>
<dbReference type="InterPro" id="IPR017757">
    <property type="entry name" value="Tscrpt_rep_BetI"/>
</dbReference>
<evidence type="ECO:0000256" key="8">
    <source>
        <dbReference type="PROSITE-ProRule" id="PRU00335"/>
    </source>
</evidence>
<dbReference type="GO" id="GO:0000976">
    <property type="term" value="F:transcription cis-regulatory region binding"/>
    <property type="evidence" value="ECO:0007669"/>
    <property type="project" value="TreeGrafter"/>
</dbReference>
<keyword evidence="3 7" id="KW-0805">Transcription regulation</keyword>
<dbReference type="Proteomes" id="UP000318590">
    <property type="component" value="Unassembled WGS sequence"/>
</dbReference>
<keyword evidence="5 7" id="KW-0804">Transcription</keyword>
<dbReference type="RefSeq" id="WP_142833059.1">
    <property type="nucleotide sequence ID" value="NZ_VFSV01000002.1"/>
</dbReference>
<proteinExistence type="inferred from homology"/>
<feature type="domain" description="HTH tetR-type" evidence="9">
    <location>
        <begin position="8"/>
        <end position="68"/>
    </location>
</feature>
<evidence type="ECO:0000313" key="11">
    <source>
        <dbReference type="Proteomes" id="UP000318590"/>
    </source>
</evidence>
<gene>
    <name evidence="7 10" type="primary">betI</name>
    <name evidence="10" type="ORF">FEV53_01540</name>
</gene>
<keyword evidence="2 7" id="KW-0678">Repressor</keyword>
<feature type="DNA-binding region" description="H-T-H motif" evidence="7 8">
    <location>
        <begin position="31"/>
        <end position="50"/>
    </location>
</feature>
<comment type="caution">
    <text evidence="10">The sequence shown here is derived from an EMBL/GenBank/DDBJ whole genome shotgun (WGS) entry which is preliminary data.</text>
</comment>
<dbReference type="InterPro" id="IPR001647">
    <property type="entry name" value="HTH_TetR"/>
</dbReference>
<evidence type="ECO:0000256" key="3">
    <source>
        <dbReference type="ARBA" id="ARBA00023015"/>
    </source>
</evidence>
<keyword evidence="11" id="KW-1185">Reference proteome</keyword>
<evidence type="ECO:0000256" key="1">
    <source>
        <dbReference type="ARBA" id="ARBA00004719"/>
    </source>
</evidence>
<dbReference type="Gene3D" id="1.10.357.10">
    <property type="entry name" value="Tetracycline Repressor, domain 2"/>
    <property type="match status" value="1"/>
</dbReference>
<evidence type="ECO:0000256" key="7">
    <source>
        <dbReference type="HAMAP-Rule" id="MF_00768"/>
    </source>
</evidence>
<comment type="pathway">
    <text evidence="1 7">Amine and polyamine biosynthesis; betaine biosynthesis via choline pathway [regulation].</text>
</comment>
<evidence type="ECO:0000313" key="10">
    <source>
        <dbReference type="EMBL" id="TRD23268.1"/>
    </source>
</evidence>
<comment type="function">
    <text evidence="7">Repressor involved in choline regulation of the bet genes.</text>
</comment>
<dbReference type="Pfam" id="PF00440">
    <property type="entry name" value="TetR_N"/>
    <property type="match status" value="1"/>
</dbReference>
<dbReference type="Pfam" id="PF13977">
    <property type="entry name" value="TetR_C_6"/>
    <property type="match status" value="1"/>
</dbReference>
<dbReference type="PROSITE" id="PS01081">
    <property type="entry name" value="HTH_TETR_1"/>
    <property type="match status" value="1"/>
</dbReference>
<dbReference type="PROSITE" id="PS50977">
    <property type="entry name" value="HTH_TETR_2"/>
    <property type="match status" value="1"/>
</dbReference>
<dbReference type="GO" id="GO:0019285">
    <property type="term" value="P:glycine betaine biosynthetic process from choline"/>
    <property type="evidence" value="ECO:0007669"/>
    <property type="project" value="UniProtKB-UniRule"/>
</dbReference>